<sequence length="83" mass="8562">MRLKFISSGSAQCELRAASGYANQSVGSANRRLAVNELVAVRHGVNQGPLAELIDPSAGGSAYQYVNGVNHDPLAARIGPAAV</sequence>
<gene>
    <name evidence="1" type="primary">K0054F06.2</name>
</gene>
<protein>
    <submittedName>
        <fullName evidence="1">Uncharacterized protein</fullName>
    </submittedName>
</protein>
<evidence type="ECO:0000313" key="1">
    <source>
        <dbReference type="EMBL" id="BBD82282.1"/>
    </source>
</evidence>
<organism evidence="1">
    <name type="scientific">Oryza sativa subsp. indica</name>
    <name type="common">Rice</name>
    <dbReference type="NCBI Taxonomy" id="39946"/>
    <lineage>
        <taxon>Eukaryota</taxon>
        <taxon>Viridiplantae</taxon>
        <taxon>Streptophyta</taxon>
        <taxon>Embryophyta</taxon>
        <taxon>Tracheophyta</taxon>
        <taxon>Spermatophyta</taxon>
        <taxon>Magnoliopsida</taxon>
        <taxon>Liliopsida</taxon>
        <taxon>Poales</taxon>
        <taxon>Poaceae</taxon>
        <taxon>BOP clade</taxon>
        <taxon>Oryzoideae</taxon>
        <taxon>Oryzeae</taxon>
        <taxon>Oryzinae</taxon>
        <taxon>Oryza</taxon>
        <taxon>Oryza sativa</taxon>
    </lineage>
</organism>
<proteinExistence type="predicted"/>
<reference evidence="1" key="1">
    <citation type="submission" date="2009-05" db="EMBL/GenBank/DDBJ databases">
        <title>Oryza sativa Indica Group genomic DNA, chromosome 11, BAC clone:K0054F06, cultivar:Kasalath.</title>
        <authorList>
            <person name="Matsumoto T."/>
            <person name="Wu J."/>
            <person name="Kanamori H."/>
        </authorList>
    </citation>
    <scope>NUCLEOTIDE SEQUENCE</scope>
</reference>
<dbReference type="EMBL" id="AP011477">
    <property type="protein sequence ID" value="BBD82282.1"/>
    <property type="molecule type" value="Genomic_DNA"/>
</dbReference>
<accession>A0A679BBA6</accession>
<dbReference type="AlphaFoldDB" id="A0A679BBA6"/>
<name>A0A679BBA6_ORYSI</name>